<dbReference type="PANTHER" id="PTHR47840:SF1">
    <property type="entry name" value="ZN(II)2CYS6 TRANSCRIPTION FACTOR (EUROFUNG)"/>
    <property type="match status" value="1"/>
</dbReference>
<gene>
    <name evidence="6" type="ORF">BS50DRAFT_635087</name>
</gene>
<dbReference type="InterPro" id="IPR036864">
    <property type="entry name" value="Zn2-C6_fun-type_DNA-bd_sf"/>
</dbReference>
<dbReference type="Proteomes" id="UP000240883">
    <property type="component" value="Unassembled WGS sequence"/>
</dbReference>
<feature type="region of interest" description="Disordered" evidence="4">
    <location>
        <begin position="61"/>
        <end position="80"/>
    </location>
</feature>
<protein>
    <recommendedName>
        <fullName evidence="5">Zn(2)-C6 fungal-type domain-containing protein</fullName>
    </recommendedName>
</protein>
<keyword evidence="1" id="KW-0805">Transcription regulation</keyword>
<dbReference type="Pfam" id="PF00172">
    <property type="entry name" value="Zn_clus"/>
    <property type="match status" value="1"/>
</dbReference>
<dbReference type="CDD" id="cd00067">
    <property type="entry name" value="GAL4"/>
    <property type="match status" value="1"/>
</dbReference>
<dbReference type="SUPFAM" id="SSF57701">
    <property type="entry name" value="Zn2/Cys6 DNA-binding domain"/>
    <property type="match status" value="1"/>
</dbReference>
<feature type="compositionally biased region" description="Basic and acidic residues" evidence="4">
    <location>
        <begin position="63"/>
        <end position="80"/>
    </location>
</feature>
<dbReference type="PANTHER" id="PTHR47840">
    <property type="entry name" value="ZN(II)2CYS6 TRANSCRIPTION FACTOR (EUROFUNG)-RELATED"/>
    <property type="match status" value="1"/>
</dbReference>
<feature type="region of interest" description="Disordered" evidence="4">
    <location>
        <begin position="1"/>
        <end position="27"/>
    </location>
</feature>
<dbReference type="InterPro" id="IPR001138">
    <property type="entry name" value="Zn2Cys6_DnaBD"/>
</dbReference>
<keyword evidence="2" id="KW-0804">Transcription</keyword>
<reference evidence="6 7" key="1">
    <citation type="journal article" date="2018" name="Front. Microbiol.">
        <title>Genome-Wide Analysis of Corynespora cassiicola Leaf Fall Disease Putative Effectors.</title>
        <authorList>
            <person name="Lopez D."/>
            <person name="Ribeiro S."/>
            <person name="Label P."/>
            <person name="Fumanal B."/>
            <person name="Venisse J.S."/>
            <person name="Kohler A."/>
            <person name="de Oliveira R.R."/>
            <person name="Labutti K."/>
            <person name="Lipzen A."/>
            <person name="Lail K."/>
            <person name="Bauer D."/>
            <person name="Ohm R.A."/>
            <person name="Barry K.W."/>
            <person name="Spatafora J."/>
            <person name="Grigoriev I.V."/>
            <person name="Martin F.M."/>
            <person name="Pujade-Renaud V."/>
        </authorList>
    </citation>
    <scope>NUCLEOTIDE SEQUENCE [LARGE SCALE GENOMIC DNA]</scope>
    <source>
        <strain evidence="6 7">Philippines</strain>
    </source>
</reference>
<dbReference type="STRING" id="1448308.A0A2T2NKC5"/>
<dbReference type="AlphaFoldDB" id="A0A2T2NKC5"/>
<keyword evidence="3" id="KW-0539">Nucleus</keyword>
<organism evidence="6 7">
    <name type="scientific">Corynespora cassiicola Philippines</name>
    <dbReference type="NCBI Taxonomy" id="1448308"/>
    <lineage>
        <taxon>Eukaryota</taxon>
        <taxon>Fungi</taxon>
        <taxon>Dikarya</taxon>
        <taxon>Ascomycota</taxon>
        <taxon>Pezizomycotina</taxon>
        <taxon>Dothideomycetes</taxon>
        <taxon>Pleosporomycetidae</taxon>
        <taxon>Pleosporales</taxon>
        <taxon>Corynesporascaceae</taxon>
        <taxon>Corynespora</taxon>
    </lineage>
</organism>
<accession>A0A2T2NKC5</accession>
<dbReference type="PROSITE" id="PS00463">
    <property type="entry name" value="ZN2_CY6_FUNGAL_1"/>
    <property type="match status" value="1"/>
</dbReference>
<evidence type="ECO:0000313" key="6">
    <source>
        <dbReference type="EMBL" id="PSN65882.1"/>
    </source>
</evidence>
<evidence type="ECO:0000259" key="5">
    <source>
        <dbReference type="PROSITE" id="PS50048"/>
    </source>
</evidence>
<dbReference type="CDD" id="cd12148">
    <property type="entry name" value="fungal_TF_MHR"/>
    <property type="match status" value="1"/>
</dbReference>
<feature type="domain" description="Zn(2)-C6 fungal-type" evidence="5">
    <location>
        <begin position="28"/>
        <end position="60"/>
    </location>
</feature>
<feature type="region of interest" description="Disordered" evidence="4">
    <location>
        <begin position="130"/>
        <end position="156"/>
    </location>
</feature>
<name>A0A2T2NKC5_CORCC</name>
<dbReference type="PROSITE" id="PS50048">
    <property type="entry name" value="ZN2_CY6_FUNGAL_2"/>
    <property type="match status" value="1"/>
</dbReference>
<dbReference type="GO" id="GO:0008270">
    <property type="term" value="F:zinc ion binding"/>
    <property type="evidence" value="ECO:0007669"/>
    <property type="project" value="InterPro"/>
</dbReference>
<dbReference type="GO" id="GO:0000981">
    <property type="term" value="F:DNA-binding transcription factor activity, RNA polymerase II-specific"/>
    <property type="evidence" value="ECO:0007669"/>
    <property type="project" value="InterPro"/>
</dbReference>
<dbReference type="OrthoDB" id="5392779at2759"/>
<keyword evidence="7" id="KW-1185">Reference proteome</keyword>
<dbReference type="SMART" id="SM00066">
    <property type="entry name" value="GAL4"/>
    <property type="match status" value="1"/>
</dbReference>
<evidence type="ECO:0000256" key="1">
    <source>
        <dbReference type="ARBA" id="ARBA00023015"/>
    </source>
</evidence>
<evidence type="ECO:0000256" key="4">
    <source>
        <dbReference type="SAM" id="MobiDB-lite"/>
    </source>
</evidence>
<dbReference type="Gene3D" id="4.10.240.10">
    <property type="entry name" value="Zn(2)-C6 fungal-type DNA-binding domain"/>
    <property type="match status" value="1"/>
</dbReference>
<dbReference type="EMBL" id="KZ678136">
    <property type="protein sequence ID" value="PSN65882.1"/>
    <property type="molecule type" value="Genomic_DNA"/>
</dbReference>
<evidence type="ECO:0000313" key="7">
    <source>
        <dbReference type="Proteomes" id="UP000240883"/>
    </source>
</evidence>
<evidence type="ECO:0000256" key="2">
    <source>
        <dbReference type="ARBA" id="ARBA00023163"/>
    </source>
</evidence>
<evidence type="ECO:0000256" key="3">
    <source>
        <dbReference type="ARBA" id="ARBA00023242"/>
    </source>
</evidence>
<proteinExistence type="predicted"/>
<sequence length="738" mass="83004">MEPLQYDADSTSPEPDTKRRKLRKGTKSCWDCKKRKVKCNFDAASSTVCTACRRRGVACVGQDHPEEESHSTGESNREPLARRIQRVEALLEQLVEDGHDTKNVGSGGYAVRTHDTAGYFTPASDTYTPDSFNSSPHSYATAANPATPGRPQHDKVSSGLKQEMTEESVRLSEALVKAFPSQDDVDVFCDSEYITTFYYHQIFTKEGHHSEHDASTFIENFAKIPNPTSTPPTLVAKKMMVFALLLQFFVSQQTHGLAEHPKAIMSRLVDTTSRLVTTNDCVVCCIEGLECIILEGVYHFNSGNLRKAWITFKRARTVAQLMKFDVPNQPSYMAFQTNPTINPRFIWFRIDYMDTYLSLMLGLSHSGYEAEIENDISGETLSCKLERAHTRIAKRIIDRNRRGPSVQELSATRSLDHELLNIAKTMPDQFWLPPDWSRFRPNTKEAFWEAMRLCDQLHHYNLVHLLHLPHLLRCDKESSYNTNAKIACVNASREIVSRCIAFHNFNRNRITVYCRTADFLALMAGMTIILTHIDSHRLQETDWRAHQRLGDRAMVEQLLHEFESVGKNTNDGLTYKSAEQLRRLLEVESATAHGLRHSAHDTVRSLEEDSGELQLSIPYYGIIKIGREGITKNQPTERNLARPSQTVMSGSAHVANHSLSVAGFGSLAHQNPGTETILGMPNDQPLTFPTISMEGIDCLEGIDSHDVQDPGLVAGIDDWAFQGVDAAFFDSLIRGAIN</sequence>